<organism evidence="2 3">
    <name type="scientific">Colletotrichum lupini</name>
    <dbReference type="NCBI Taxonomy" id="145971"/>
    <lineage>
        <taxon>Eukaryota</taxon>
        <taxon>Fungi</taxon>
        <taxon>Dikarya</taxon>
        <taxon>Ascomycota</taxon>
        <taxon>Pezizomycotina</taxon>
        <taxon>Sordariomycetes</taxon>
        <taxon>Hypocreomycetidae</taxon>
        <taxon>Glomerellales</taxon>
        <taxon>Glomerellaceae</taxon>
        <taxon>Colletotrichum</taxon>
        <taxon>Colletotrichum acutatum species complex</taxon>
    </lineage>
</organism>
<dbReference type="EMBL" id="CP019479">
    <property type="protein sequence ID" value="UQC87917.1"/>
    <property type="molecule type" value="Genomic_DNA"/>
</dbReference>
<dbReference type="KEGG" id="clup:CLUP02_13438"/>
<protein>
    <submittedName>
        <fullName evidence="2">Uncharacterized protein</fullName>
    </submittedName>
</protein>
<reference evidence="2" key="1">
    <citation type="journal article" date="2021" name="Mol. Plant Microbe Interact.">
        <title>Complete Genome Sequence of the Plant-Pathogenic Fungus Colletotrichum lupini.</title>
        <authorList>
            <person name="Baroncelli R."/>
            <person name="Pensec F."/>
            <person name="Da Lio D."/>
            <person name="Boufleur T."/>
            <person name="Vicente I."/>
            <person name="Sarrocco S."/>
            <person name="Picot A."/>
            <person name="Baraldi E."/>
            <person name="Sukno S."/>
            <person name="Thon M."/>
            <person name="Le Floch G."/>
        </authorList>
    </citation>
    <scope>NUCLEOTIDE SEQUENCE</scope>
    <source>
        <strain evidence="2">IMI 504893</strain>
    </source>
</reference>
<dbReference type="RefSeq" id="XP_049149523.1">
    <property type="nucleotide sequence ID" value="XM_049292377.1"/>
</dbReference>
<accession>A0A9Q8T439</accession>
<sequence length="466" mass="51120">MTMGVFVYEGTATEAILAVHLCPKLSSAWTSARAAIVDNAAVVSLGIPKLFCPYFTLFNYADTSVTDGNDAGDEKNAVLCRSPEPRDAAEDILTYLPFRSRTRTILPPRHTAQLARSLSQSSSCCRKRAHATQQASKSSFACFAQPPTDRQSTLESLPPRYPGSGRSVARSPALDLLDLHCGVVCLGRIGVHHQSYQPNLSRPLFHLLNQVFKADQTMQKVHQARFFKVCGLLFGFAMPLFPSTNVSMKRVEPARVSSRLPFQGLRARLMIQDTPGQDRHAQPQSNASLQASNLPSPGPSHLRSPPPVSQACDLSAIKRRITSQSCRYHLHVPSPSYTAEAGTFVCSLLPHLVLALIRQGKLEIPRYFSLEAGRNGPNGKVVRAAQAIPDGPILVIHPVPVSRWPCRRKVSISGLETMFFYFPLLSSIPGSSCWTQLSSYLVTPYIKESTPVRSSILAMPSLVHPR</sequence>
<dbReference type="Proteomes" id="UP000830671">
    <property type="component" value="Chromosome 7"/>
</dbReference>
<evidence type="ECO:0000256" key="1">
    <source>
        <dbReference type="SAM" id="MobiDB-lite"/>
    </source>
</evidence>
<feature type="region of interest" description="Disordered" evidence="1">
    <location>
        <begin position="146"/>
        <end position="165"/>
    </location>
</feature>
<name>A0A9Q8T439_9PEZI</name>
<dbReference type="GeneID" id="73347387"/>
<dbReference type="AlphaFoldDB" id="A0A9Q8T439"/>
<evidence type="ECO:0000313" key="2">
    <source>
        <dbReference type="EMBL" id="UQC87917.1"/>
    </source>
</evidence>
<feature type="region of interest" description="Disordered" evidence="1">
    <location>
        <begin position="275"/>
        <end position="309"/>
    </location>
</feature>
<proteinExistence type="predicted"/>
<evidence type="ECO:0000313" key="3">
    <source>
        <dbReference type="Proteomes" id="UP000830671"/>
    </source>
</evidence>
<feature type="compositionally biased region" description="Polar residues" evidence="1">
    <location>
        <begin position="282"/>
        <end position="295"/>
    </location>
</feature>
<keyword evidence="3" id="KW-1185">Reference proteome</keyword>
<gene>
    <name evidence="2" type="ORF">CLUP02_13438</name>
</gene>